<name>A0ABY9SYB2_BREBE</name>
<reference evidence="4 5" key="1">
    <citation type="submission" date="2023-09" db="EMBL/GenBank/DDBJ databases">
        <title>Complete Genome and Methylome dissection of Bacillus brevis NEB573 original source of BbsI restriction endonuclease.</title>
        <authorList>
            <person name="Fomenkov A."/>
            <person name="Roberts R.D."/>
        </authorList>
    </citation>
    <scope>NUCLEOTIDE SEQUENCE [LARGE SCALE GENOMIC DNA]</scope>
    <source>
        <strain evidence="4 5">NEB573</strain>
    </source>
</reference>
<gene>
    <name evidence="4" type="primary">dprA</name>
    <name evidence="4" type="ORF">RGB73_17665</name>
</gene>
<feature type="domain" description="DprA winged helix" evidence="3">
    <location>
        <begin position="307"/>
        <end position="364"/>
    </location>
</feature>
<evidence type="ECO:0000256" key="1">
    <source>
        <dbReference type="ARBA" id="ARBA00006525"/>
    </source>
</evidence>
<keyword evidence="5" id="KW-1185">Reference proteome</keyword>
<accession>A0ABY9SYB2</accession>
<dbReference type="PANTHER" id="PTHR43022:SF1">
    <property type="entry name" value="PROTEIN SMF"/>
    <property type="match status" value="1"/>
</dbReference>
<dbReference type="Pfam" id="PF02481">
    <property type="entry name" value="DNA_processg_A"/>
    <property type="match status" value="1"/>
</dbReference>
<feature type="domain" description="Smf/DprA SLOG" evidence="2">
    <location>
        <begin position="83"/>
        <end position="291"/>
    </location>
</feature>
<dbReference type="InterPro" id="IPR041614">
    <property type="entry name" value="DprA_WH"/>
</dbReference>
<proteinExistence type="inferred from homology"/>
<organism evidence="4 5">
    <name type="scientific">Brevibacillus brevis</name>
    <name type="common">Bacillus brevis</name>
    <dbReference type="NCBI Taxonomy" id="1393"/>
    <lineage>
        <taxon>Bacteria</taxon>
        <taxon>Bacillati</taxon>
        <taxon>Bacillota</taxon>
        <taxon>Bacilli</taxon>
        <taxon>Bacillales</taxon>
        <taxon>Paenibacillaceae</taxon>
        <taxon>Brevibacillus</taxon>
    </lineage>
</organism>
<dbReference type="NCBIfam" id="TIGR00732">
    <property type="entry name" value="dprA"/>
    <property type="match status" value="1"/>
</dbReference>
<dbReference type="InterPro" id="IPR036388">
    <property type="entry name" value="WH-like_DNA-bd_sf"/>
</dbReference>
<protein>
    <submittedName>
        <fullName evidence="4">DNA-processing protein DprA</fullName>
    </submittedName>
</protein>
<dbReference type="SUPFAM" id="SSF102405">
    <property type="entry name" value="MCP/YpsA-like"/>
    <property type="match status" value="1"/>
</dbReference>
<evidence type="ECO:0000313" key="5">
    <source>
        <dbReference type="Proteomes" id="UP001256827"/>
    </source>
</evidence>
<comment type="similarity">
    <text evidence="1">Belongs to the DprA/Smf family.</text>
</comment>
<dbReference type="PANTHER" id="PTHR43022">
    <property type="entry name" value="PROTEIN SMF"/>
    <property type="match status" value="1"/>
</dbReference>
<sequence length="369" mass="40638">MSKHGLQERDWLYVLGMVPGLGRKRLRAIFDEYGSFAAAVADWQTVERQWKLPGKVSQQVREHIKEETARLFVEQRNRRDIQYLCFLDDDFPDKLRHIPDPPLTLFCKGESDLLHQPAIGVVGSRKPTPYGRASCAHLVKDLARQGLVIVSGLAYGIDEEAHQTALRANGKTIGVLGCGMNHVYPAGHRSLYKKIESLGLLVSEYPPETPPVAGLFPERNRIISGLSLGVLVVEAAEKSGSLVTADCALEQGRDVFAVPGPIFSSVSAGPNNLIKQGAKLVTTSADVLEEWAHMLPKQAAACEEQSAHGEQLEDHEREVLRVLSHEGTHLDEVALLLRPEAVRMLHRSLLTLEAKGMVASLPGGYFARR</sequence>
<evidence type="ECO:0000259" key="3">
    <source>
        <dbReference type="Pfam" id="PF17782"/>
    </source>
</evidence>
<dbReference type="Gene3D" id="3.40.50.450">
    <property type="match status" value="1"/>
</dbReference>
<dbReference type="Gene3D" id="1.10.10.10">
    <property type="entry name" value="Winged helix-like DNA-binding domain superfamily/Winged helix DNA-binding domain"/>
    <property type="match status" value="1"/>
</dbReference>
<dbReference type="Pfam" id="PF17782">
    <property type="entry name" value="WHD_DprA"/>
    <property type="match status" value="1"/>
</dbReference>
<evidence type="ECO:0000313" key="4">
    <source>
        <dbReference type="EMBL" id="WNC12557.1"/>
    </source>
</evidence>
<evidence type="ECO:0000259" key="2">
    <source>
        <dbReference type="Pfam" id="PF02481"/>
    </source>
</evidence>
<dbReference type="Proteomes" id="UP001256827">
    <property type="component" value="Chromosome"/>
</dbReference>
<dbReference type="InterPro" id="IPR057666">
    <property type="entry name" value="DrpA_SLOG"/>
</dbReference>
<dbReference type="EMBL" id="CP134050">
    <property type="protein sequence ID" value="WNC12557.1"/>
    <property type="molecule type" value="Genomic_DNA"/>
</dbReference>
<dbReference type="InterPro" id="IPR003488">
    <property type="entry name" value="DprA"/>
</dbReference>
<dbReference type="RefSeq" id="WP_310764035.1">
    <property type="nucleotide sequence ID" value="NZ_CP134050.1"/>
</dbReference>